<dbReference type="EMBL" id="AGWM01000002">
    <property type="protein sequence ID" value="EPD28535.1"/>
    <property type="molecule type" value="Genomic_DNA"/>
</dbReference>
<evidence type="ECO:0000256" key="5">
    <source>
        <dbReference type="ARBA" id="ARBA00022597"/>
    </source>
</evidence>
<dbReference type="InterPro" id="IPR000515">
    <property type="entry name" value="MetI-like"/>
</dbReference>
<protein>
    <recommendedName>
        <fullName evidence="11">ABC transmembrane type-1 domain-containing protein</fullName>
    </recommendedName>
</protein>
<dbReference type="GO" id="GO:0005886">
    <property type="term" value="C:plasma membrane"/>
    <property type="evidence" value="ECO:0007669"/>
    <property type="project" value="UniProtKB-SubCell"/>
</dbReference>
<feature type="region of interest" description="Disordered" evidence="10">
    <location>
        <begin position="1"/>
        <end position="27"/>
    </location>
</feature>
<evidence type="ECO:0000313" key="12">
    <source>
        <dbReference type="EMBL" id="EPD28535.1"/>
    </source>
</evidence>
<dbReference type="Gene3D" id="1.10.3720.10">
    <property type="entry name" value="MetI-like"/>
    <property type="match status" value="1"/>
</dbReference>
<evidence type="ECO:0000256" key="7">
    <source>
        <dbReference type="ARBA" id="ARBA00022989"/>
    </source>
</evidence>
<evidence type="ECO:0000256" key="6">
    <source>
        <dbReference type="ARBA" id="ARBA00022692"/>
    </source>
</evidence>
<dbReference type="PANTHER" id="PTHR32243">
    <property type="entry name" value="MALTOSE TRANSPORT SYSTEM PERMEASE-RELATED"/>
    <property type="match status" value="1"/>
</dbReference>
<feature type="transmembrane region" description="Helical" evidence="9">
    <location>
        <begin position="159"/>
        <end position="185"/>
    </location>
</feature>
<evidence type="ECO:0000256" key="10">
    <source>
        <dbReference type="SAM" id="MobiDB-lite"/>
    </source>
</evidence>
<dbReference type="AlphaFoldDB" id="S2VQZ1"/>
<feature type="transmembrane region" description="Helical" evidence="9">
    <location>
        <begin position="240"/>
        <end position="265"/>
    </location>
</feature>
<keyword evidence="5" id="KW-0762">Sugar transport</keyword>
<keyword evidence="13" id="KW-1185">Reference proteome</keyword>
<dbReference type="HOGENOM" id="CLU_016047_1_2_11"/>
<name>S2VQZ1_9ACTO</name>
<evidence type="ECO:0000313" key="13">
    <source>
        <dbReference type="Proteomes" id="UP000014393"/>
    </source>
</evidence>
<evidence type="ECO:0000256" key="8">
    <source>
        <dbReference type="ARBA" id="ARBA00023136"/>
    </source>
</evidence>
<keyword evidence="4" id="KW-1003">Cell membrane</keyword>
<keyword evidence="6 9" id="KW-0812">Transmembrane</keyword>
<proteinExistence type="inferred from homology"/>
<dbReference type="InterPro" id="IPR050901">
    <property type="entry name" value="BP-dep_ABC_trans_perm"/>
</dbReference>
<feature type="compositionally biased region" description="Gly residues" evidence="10">
    <location>
        <begin position="12"/>
        <end position="27"/>
    </location>
</feature>
<evidence type="ECO:0000256" key="1">
    <source>
        <dbReference type="ARBA" id="ARBA00004651"/>
    </source>
</evidence>
<dbReference type="GO" id="GO:0015423">
    <property type="term" value="F:ABC-type maltose transporter activity"/>
    <property type="evidence" value="ECO:0007669"/>
    <property type="project" value="TreeGrafter"/>
</dbReference>
<feature type="transmembrane region" description="Helical" evidence="9">
    <location>
        <begin position="197"/>
        <end position="219"/>
    </location>
</feature>
<feature type="transmembrane region" description="Helical" evidence="9">
    <location>
        <begin position="128"/>
        <end position="147"/>
    </location>
</feature>
<evidence type="ECO:0000256" key="9">
    <source>
        <dbReference type="RuleBase" id="RU363032"/>
    </source>
</evidence>
<sequence length="334" mass="35642">MASESTVMAVPGGAGASGRGGASGGAGVTARGAVPVIEEKISHKERHHNKVSFGRWFSQVGFRHLVGLFAVVYSAFPIIYVLSAALNPNTKTTLTSANSLFSEISTQNFAQLGTSTMFWRWFANTLEIGIFSALGAVLMGAAAAYAFSRFRFRGRKGGLLALMVIQMFPQLLAFVAIFLLLSQLGEIVPVLGLDSKLSLICVYLGGALGANTFLMYGTFNSIPMELDEAAKIDGASHSQIYWTIVLPLVTPILAVVGLLAFIGAFNDFILASTILSKEENWTLAIGMNIWVGGNEKQWGWFTAGAVISALPILLLFLFLQRYIVSGLTGGSVKG</sequence>
<evidence type="ECO:0000256" key="3">
    <source>
        <dbReference type="ARBA" id="ARBA00022448"/>
    </source>
</evidence>
<evidence type="ECO:0000256" key="4">
    <source>
        <dbReference type="ARBA" id="ARBA00022475"/>
    </source>
</evidence>
<dbReference type="InterPro" id="IPR035906">
    <property type="entry name" value="MetI-like_sf"/>
</dbReference>
<evidence type="ECO:0000259" key="11">
    <source>
        <dbReference type="PROSITE" id="PS50928"/>
    </source>
</evidence>
<dbReference type="GO" id="GO:0042956">
    <property type="term" value="P:maltodextrin transmembrane transport"/>
    <property type="evidence" value="ECO:0007669"/>
    <property type="project" value="TreeGrafter"/>
</dbReference>
<dbReference type="PROSITE" id="PS50928">
    <property type="entry name" value="ABC_TM1"/>
    <property type="match status" value="1"/>
</dbReference>
<keyword evidence="3 9" id="KW-0813">Transport</keyword>
<dbReference type="CDD" id="cd06261">
    <property type="entry name" value="TM_PBP2"/>
    <property type="match status" value="1"/>
</dbReference>
<gene>
    <name evidence="12" type="ORF">HMPREF9237_00061</name>
</gene>
<dbReference type="SUPFAM" id="SSF161098">
    <property type="entry name" value="MetI-like"/>
    <property type="match status" value="1"/>
</dbReference>
<organism evidence="12 13">
    <name type="scientific">Actinotignum schaalii FB123-CNA-2</name>
    <dbReference type="NCBI Taxonomy" id="883067"/>
    <lineage>
        <taxon>Bacteria</taxon>
        <taxon>Bacillati</taxon>
        <taxon>Actinomycetota</taxon>
        <taxon>Actinomycetes</taxon>
        <taxon>Actinomycetales</taxon>
        <taxon>Actinomycetaceae</taxon>
        <taxon>Actinotignum</taxon>
    </lineage>
</organism>
<reference evidence="12 13" key="1">
    <citation type="submission" date="2013-05" db="EMBL/GenBank/DDBJ databases">
        <title>The Genome Sequence of Actinobaculum schaalii FB123-CNA2.</title>
        <authorList>
            <consortium name="The Broad Institute Genomics Platform"/>
            <person name="Earl A."/>
            <person name="Ward D."/>
            <person name="Feldgarden M."/>
            <person name="Gevers D."/>
            <person name="Saerens B."/>
            <person name="Vaneechoutte M."/>
            <person name="Walker B."/>
            <person name="Young S."/>
            <person name="Zeng Q."/>
            <person name="Gargeya S."/>
            <person name="Fitzgerald M."/>
            <person name="Haas B."/>
            <person name="Abouelleil A."/>
            <person name="Allen A.W."/>
            <person name="Alvarado L."/>
            <person name="Arachchi H.M."/>
            <person name="Berlin A.M."/>
            <person name="Chapman S.B."/>
            <person name="Gainer-Dewar J."/>
            <person name="Goldberg J."/>
            <person name="Griggs A."/>
            <person name="Gujja S."/>
            <person name="Hansen M."/>
            <person name="Howarth C."/>
            <person name="Imamovic A."/>
            <person name="Ireland A."/>
            <person name="Larimer J."/>
            <person name="McCowan C."/>
            <person name="Murphy C."/>
            <person name="Pearson M."/>
            <person name="Poon T.W."/>
            <person name="Priest M."/>
            <person name="Roberts A."/>
            <person name="Saif S."/>
            <person name="Shea T."/>
            <person name="Sisk P."/>
            <person name="Sykes S."/>
            <person name="Wortman J."/>
            <person name="Nusbaum C."/>
            <person name="Birren B."/>
        </authorList>
    </citation>
    <scope>NUCLEOTIDE SEQUENCE [LARGE SCALE GENOMIC DNA]</scope>
    <source>
        <strain evidence="12 13">FB123-CNA-2</strain>
    </source>
</reference>
<dbReference type="RefSeq" id="WP_016441709.1">
    <property type="nucleotide sequence ID" value="NZ_KE150262.1"/>
</dbReference>
<dbReference type="PANTHER" id="PTHR32243:SF50">
    <property type="entry name" value="MALTOSE_MALTODEXTRIN TRANSPORT SYSTEM PERMEASE PROTEIN MALG"/>
    <property type="match status" value="1"/>
</dbReference>
<feature type="transmembrane region" description="Helical" evidence="9">
    <location>
        <begin position="65"/>
        <end position="86"/>
    </location>
</feature>
<comment type="subcellular location">
    <subcellularLocation>
        <location evidence="1 9">Cell membrane</location>
        <topology evidence="1 9">Multi-pass membrane protein</topology>
    </subcellularLocation>
</comment>
<dbReference type="Pfam" id="PF00528">
    <property type="entry name" value="BPD_transp_1"/>
    <property type="match status" value="1"/>
</dbReference>
<feature type="domain" description="ABC transmembrane type-1" evidence="11">
    <location>
        <begin position="122"/>
        <end position="319"/>
    </location>
</feature>
<dbReference type="Proteomes" id="UP000014393">
    <property type="component" value="Unassembled WGS sequence"/>
</dbReference>
<dbReference type="STRING" id="59505.FB03_08555"/>
<dbReference type="PATRIC" id="fig|883067.3.peg.61"/>
<dbReference type="eggNOG" id="COG3833">
    <property type="taxonomic scope" value="Bacteria"/>
</dbReference>
<accession>S2VQZ1</accession>
<comment type="caution">
    <text evidence="12">The sequence shown here is derived from an EMBL/GenBank/DDBJ whole genome shotgun (WGS) entry which is preliminary data.</text>
</comment>
<feature type="transmembrane region" description="Helical" evidence="9">
    <location>
        <begin position="298"/>
        <end position="319"/>
    </location>
</feature>
<evidence type="ECO:0000256" key="2">
    <source>
        <dbReference type="ARBA" id="ARBA00009047"/>
    </source>
</evidence>
<keyword evidence="8 9" id="KW-0472">Membrane</keyword>
<comment type="similarity">
    <text evidence="2">Belongs to the binding-protein-dependent transport system permease family. MalFG subfamily.</text>
</comment>
<keyword evidence="7 9" id="KW-1133">Transmembrane helix</keyword>